<evidence type="ECO:0000256" key="1">
    <source>
        <dbReference type="SAM" id="Coils"/>
    </source>
</evidence>
<proteinExistence type="predicted"/>
<organism evidence="2 3">
    <name type="scientific">Colletotrichum incanum</name>
    <name type="common">Soybean anthracnose fungus</name>
    <dbReference type="NCBI Taxonomy" id="1573173"/>
    <lineage>
        <taxon>Eukaryota</taxon>
        <taxon>Fungi</taxon>
        <taxon>Dikarya</taxon>
        <taxon>Ascomycota</taxon>
        <taxon>Pezizomycotina</taxon>
        <taxon>Sordariomycetes</taxon>
        <taxon>Hypocreomycetidae</taxon>
        <taxon>Glomerellales</taxon>
        <taxon>Glomerellaceae</taxon>
        <taxon>Colletotrichum</taxon>
        <taxon>Colletotrichum spaethianum species complex</taxon>
    </lineage>
</organism>
<keyword evidence="3" id="KW-1185">Reference proteome</keyword>
<feature type="coiled-coil region" evidence="1">
    <location>
        <begin position="207"/>
        <end position="234"/>
    </location>
</feature>
<evidence type="ECO:0008006" key="4">
    <source>
        <dbReference type="Google" id="ProtNLM"/>
    </source>
</evidence>
<gene>
    <name evidence="2" type="ORF">CI238_00877</name>
</gene>
<name>A0A161YH61_COLIC</name>
<keyword evidence="1" id="KW-0175">Coiled coil</keyword>
<evidence type="ECO:0000313" key="2">
    <source>
        <dbReference type="EMBL" id="KZL72067.1"/>
    </source>
</evidence>
<evidence type="ECO:0000313" key="3">
    <source>
        <dbReference type="Proteomes" id="UP000076584"/>
    </source>
</evidence>
<dbReference type="SUPFAM" id="SSF54695">
    <property type="entry name" value="POZ domain"/>
    <property type="match status" value="1"/>
</dbReference>
<protein>
    <recommendedName>
        <fullName evidence="4">BTB domain-containing protein</fullName>
    </recommendedName>
</protein>
<sequence length="292" mass="33201">MGRFDLTFLLETGAFADFHLICINSHGVEKMFLVHKNIVFTQCAKIRDLAAVAPVRQGPDGIEYAHLKYDPVPFGAVLHFLYSGQYEAELQSTVGDRGQGKHDLDDAPHPLFYSLRALKLAHELELFDVYGEAAAALCCSAEYFTHHVDFPGMVEELYTTCGQQAEFNIRLNRIAGLVSEKFLADKLFQDRLQPIVLKHPQLAFDVMEATFEALTEARREVVRTQEEVSDLRAQGFRRDDFGADAERERERDREMKREAADSFEYMMVRGSVKRGRSVPMVDTMSQPWEVGV</sequence>
<comment type="caution">
    <text evidence="2">The sequence shown here is derived from an EMBL/GenBank/DDBJ whole genome shotgun (WGS) entry which is preliminary data.</text>
</comment>
<dbReference type="EMBL" id="LFIW01002391">
    <property type="protein sequence ID" value="KZL72067.1"/>
    <property type="molecule type" value="Genomic_DNA"/>
</dbReference>
<accession>A0A161YH61</accession>
<reference evidence="2 3" key="1">
    <citation type="submission" date="2015-06" db="EMBL/GenBank/DDBJ databases">
        <title>Survival trade-offs in plant roots during colonization by closely related pathogenic and mutualistic fungi.</title>
        <authorList>
            <person name="Hacquard S."/>
            <person name="Kracher B."/>
            <person name="Hiruma K."/>
            <person name="Weinman A."/>
            <person name="Muench P."/>
            <person name="Garrido Oter R."/>
            <person name="Ver Loren van Themaat E."/>
            <person name="Dallerey J.-F."/>
            <person name="Damm U."/>
            <person name="Henrissat B."/>
            <person name="Lespinet O."/>
            <person name="Thon M."/>
            <person name="Kemen E."/>
            <person name="McHardy A.C."/>
            <person name="Schulze-Lefert P."/>
            <person name="O'Connell R.J."/>
        </authorList>
    </citation>
    <scope>NUCLEOTIDE SEQUENCE [LARGE SCALE GENOMIC DNA]</scope>
    <source>
        <strain evidence="2 3">MAFF 238704</strain>
    </source>
</reference>
<dbReference type="Proteomes" id="UP000076584">
    <property type="component" value="Unassembled WGS sequence"/>
</dbReference>
<dbReference type="AlphaFoldDB" id="A0A161YH61"/>
<dbReference type="Gene3D" id="3.30.710.10">
    <property type="entry name" value="Potassium Channel Kv1.1, Chain A"/>
    <property type="match status" value="1"/>
</dbReference>
<dbReference type="InterPro" id="IPR011333">
    <property type="entry name" value="SKP1/BTB/POZ_sf"/>
</dbReference>